<feature type="compositionally biased region" description="Basic and acidic residues" evidence="4">
    <location>
        <begin position="12"/>
        <end position="22"/>
    </location>
</feature>
<evidence type="ECO:0000256" key="2">
    <source>
        <dbReference type="ARBA" id="ARBA00022553"/>
    </source>
</evidence>
<evidence type="ECO:0000256" key="3">
    <source>
        <dbReference type="ARBA" id="ARBA00029454"/>
    </source>
</evidence>
<dbReference type="AlphaFoldDB" id="A0A6A6JWD8"/>
<dbReference type="Gene3D" id="3.40.50.12780">
    <property type="entry name" value="N-terminal domain of ligase-like"/>
    <property type="match status" value="1"/>
</dbReference>
<evidence type="ECO:0000256" key="1">
    <source>
        <dbReference type="ARBA" id="ARBA00022450"/>
    </source>
</evidence>
<organism evidence="6 7">
    <name type="scientific">Westerdykella ornata</name>
    <dbReference type="NCBI Taxonomy" id="318751"/>
    <lineage>
        <taxon>Eukaryota</taxon>
        <taxon>Fungi</taxon>
        <taxon>Dikarya</taxon>
        <taxon>Ascomycota</taxon>
        <taxon>Pezizomycotina</taxon>
        <taxon>Dothideomycetes</taxon>
        <taxon>Pleosporomycetidae</taxon>
        <taxon>Pleosporales</taxon>
        <taxon>Sporormiaceae</taxon>
        <taxon>Westerdykella</taxon>
    </lineage>
</organism>
<dbReference type="InterPro" id="IPR020845">
    <property type="entry name" value="AMP-binding_CS"/>
</dbReference>
<dbReference type="PROSITE" id="PS50075">
    <property type="entry name" value="CARRIER"/>
    <property type="match status" value="1"/>
</dbReference>
<dbReference type="GeneID" id="54546153"/>
<name>A0A6A6JWD8_WESOR</name>
<dbReference type="InterPro" id="IPR013120">
    <property type="entry name" value="FAR_NAD-bd"/>
</dbReference>
<protein>
    <submittedName>
        <fullName evidence="6">Acetyl-CoA synthetase-like protein</fullName>
    </submittedName>
</protein>
<dbReference type="Proteomes" id="UP000800097">
    <property type="component" value="Unassembled WGS sequence"/>
</dbReference>
<dbReference type="SMART" id="SM00823">
    <property type="entry name" value="PKS_PP"/>
    <property type="match status" value="1"/>
</dbReference>
<keyword evidence="7" id="KW-1185">Reference proteome</keyword>
<dbReference type="InterPro" id="IPR006162">
    <property type="entry name" value="Ppantetheine_attach_site"/>
</dbReference>
<dbReference type="EMBL" id="ML986485">
    <property type="protein sequence ID" value="KAF2280128.1"/>
    <property type="molecule type" value="Genomic_DNA"/>
</dbReference>
<evidence type="ECO:0000313" key="6">
    <source>
        <dbReference type="EMBL" id="KAF2280128.1"/>
    </source>
</evidence>
<feature type="domain" description="Carrier" evidence="5">
    <location>
        <begin position="575"/>
        <end position="661"/>
    </location>
</feature>
<reference evidence="6" key="1">
    <citation type="journal article" date="2020" name="Stud. Mycol.">
        <title>101 Dothideomycetes genomes: a test case for predicting lifestyles and emergence of pathogens.</title>
        <authorList>
            <person name="Haridas S."/>
            <person name="Albert R."/>
            <person name="Binder M."/>
            <person name="Bloem J."/>
            <person name="Labutti K."/>
            <person name="Salamov A."/>
            <person name="Andreopoulos B."/>
            <person name="Baker S."/>
            <person name="Barry K."/>
            <person name="Bills G."/>
            <person name="Bluhm B."/>
            <person name="Cannon C."/>
            <person name="Castanera R."/>
            <person name="Culley D."/>
            <person name="Daum C."/>
            <person name="Ezra D."/>
            <person name="Gonzalez J."/>
            <person name="Henrissat B."/>
            <person name="Kuo A."/>
            <person name="Liang C."/>
            <person name="Lipzen A."/>
            <person name="Lutzoni F."/>
            <person name="Magnuson J."/>
            <person name="Mondo S."/>
            <person name="Nolan M."/>
            <person name="Ohm R."/>
            <person name="Pangilinan J."/>
            <person name="Park H.-J."/>
            <person name="Ramirez L."/>
            <person name="Alfaro M."/>
            <person name="Sun H."/>
            <person name="Tritt A."/>
            <person name="Yoshinaga Y."/>
            <person name="Zwiers L.-H."/>
            <person name="Turgeon B."/>
            <person name="Goodwin S."/>
            <person name="Spatafora J."/>
            <person name="Crous P."/>
            <person name="Grigoriev I."/>
        </authorList>
    </citation>
    <scope>NUCLEOTIDE SEQUENCE</scope>
    <source>
        <strain evidence="6">CBS 379.55</strain>
    </source>
</reference>
<dbReference type="InterPro" id="IPR000873">
    <property type="entry name" value="AMP-dep_synth/lig_dom"/>
</dbReference>
<dbReference type="Pfam" id="PF07993">
    <property type="entry name" value="NAD_binding_4"/>
    <property type="match status" value="1"/>
</dbReference>
<gene>
    <name evidence="6" type="ORF">EI97DRAFT_111695</name>
</gene>
<dbReference type="InterPro" id="IPR042099">
    <property type="entry name" value="ANL_N_sf"/>
</dbReference>
<evidence type="ECO:0000259" key="5">
    <source>
        <dbReference type="PROSITE" id="PS50075"/>
    </source>
</evidence>
<dbReference type="GO" id="GO:0031177">
    <property type="term" value="F:phosphopantetheine binding"/>
    <property type="evidence" value="ECO:0007669"/>
    <property type="project" value="InterPro"/>
</dbReference>
<evidence type="ECO:0000256" key="4">
    <source>
        <dbReference type="SAM" id="MobiDB-lite"/>
    </source>
</evidence>
<dbReference type="InterPro" id="IPR020806">
    <property type="entry name" value="PKS_PP-bd"/>
</dbReference>
<dbReference type="SUPFAM" id="SSF51735">
    <property type="entry name" value="NAD(P)-binding Rossmann-fold domains"/>
    <property type="match status" value="1"/>
</dbReference>
<proteinExistence type="inferred from homology"/>
<comment type="similarity">
    <text evidence="3">Belongs to the NRP synthetase family.</text>
</comment>
<evidence type="ECO:0000313" key="7">
    <source>
        <dbReference type="Proteomes" id="UP000800097"/>
    </source>
</evidence>
<dbReference type="Gene3D" id="3.40.50.720">
    <property type="entry name" value="NAD(P)-binding Rossmann-like Domain"/>
    <property type="match status" value="1"/>
</dbReference>
<dbReference type="Pfam" id="PF00501">
    <property type="entry name" value="AMP-binding"/>
    <property type="match status" value="1"/>
</dbReference>
<dbReference type="PROSITE" id="PS00012">
    <property type="entry name" value="PHOSPHOPANTETHEINE"/>
    <property type="match status" value="1"/>
</dbReference>
<accession>A0A6A6JWD8</accession>
<sequence>MRSSDLPAFRRPRFDPLGKELTSDGGHDNIGCLPDLINFNAETNPNHIFCFQAKAPDTRNSVEDSDERYDADVVTFRQLKHAVDACAAWCDERIPQGPRDSKPAPVALYLESDVGLFIYLAALLSSNIPTVLLSARLSSESVRHLLKETGAQSIFLSKRTEPFIRGEVADLVDTYVVERYSRFIRSKVVDESEDGVRSSSRMKVDQNDTGVLILHSSGTTGLPKPIRLTHRYPLGYAACHKFPPEEPINWRNLSTLPLYHGFGLLAPCLSLSVGMSCVFPPSSVIPAAHSTMGLVSTFDVESLMTVPSILEDIATMPQAEKERAFSLLRGMHFVAAGGGPLNPNIGSLLVENGVNLLNHYGATEIGAIAPIFKPGPDYDWRYLRLRTDLGLELHPVDSKESPERYKLVGYPFGWGRSFEIQDEILLRPDSTHLDVKILGRRDDVIVLKNGEKVLPRNLEETLSQDPAIKTAACVGQGYFETAVIVEPSSEPLEDADAFIDHVWQRIQEVNPSLDHHARISSKRAIIIKPADKRIPRSDKGSVMRKELHLVFKEEIEAAYAALERENLNAEPLDADNLEDSIKSMIEKVMHEKLARVDRWRSSDDLFELGMDSLQATRLARLLSSSIELQFPEKLRGDRLTPSFIYQHPSLISLVGAVRKLIEGGHGSSPKRDRGAEMRALAEEYITRLHNDIRSANGASFHANGYPSGAVVLLTGSTGNLGAHTLEALVRNGNVERIICLSRASHGEDLKVRQERANSMAGIALDSQAWSKIELLAADTQAPNFGLSNDQLRRLEQNVTHIIHLAWPMDFQRQLFSFRPQLDALESLIRIARSAHRLRPQLKPRIMMASSISVVRYFRDGLAPVPEKRLDDPEVTTAMGYAEAKWVCEQVLSHVGEEFSDECTPMIVRIGQLSGPEHRKGLWKVEEHIPALIKASQMVSAFPLLTGKMSWLPMDRAAKSLVDILFSESPSGSFTCNLENPVRQPMSDLGAFVVHELKLADKMIAFDAWLGRVSNTGYAASLLDFFRNDFQALANGDVILDTTVARSVSTHLRASGAISKDLIVEYIRRWREIGHLS</sequence>
<dbReference type="InterPro" id="IPR036291">
    <property type="entry name" value="NAD(P)-bd_dom_sf"/>
</dbReference>
<dbReference type="OrthoDB" id="429813at2759"/>
<dbReference type="InterPro" id="IPR051414">
    <property type="entry name" value="Adenylate-forming_Reductase"/>
</dbReference>
<keyword evidence="1" id="KW-0596">Phosphopantetheine</keyword>
<dbReference type="RefSeq" id="XP_033657666.1">
    <property type="nucleotide sequence ID" value="XM_033792978.1"/>
</dbReference>
<dbReference type="Gene3D" id="1.10.1200.10">
    <property type="entry name" value="ACP-like"/>
    <property type="match status" value="1"/>
</dbReference>
<dbReference type="PROSITE" id="PS00455">
    <property type="entry name" value="AMP_BINDING"/>
    <property type="match status" value="1"/>
</dbReference>
<dbReference type="InterPro" id="IPR009081">
    <property type="entry name" value="PP-bd_ACP"/>
</dbReference>
<dbReference type="Pfam" id="PF23562">
    <property type="entry name" value="AMP-binding_C_3"/>
    <property type="match status" value="1"/>
</dbReference>
<dbReference type="Pfam" id="PF00550">
    <property type="entry name" value="PP-binding"/>
    <property type="match status" value="1"/>
</dbReference>
<dbReference type="InterPro" id="IPR036736">
    <property type="entry name" value="ACP-like_sf"/>
</dbReference>
<dbReference type="PANTHER" id="PTHR43439">
    <property type="entry name" value="PHENYLACETATE-COENZYME A LIGASE"/>
    <property type="match status" value="1"/>
</dbReference>
<dbReference type="SUPFAM" id="SSF47336">
    <property type="entry name" value="ACP-like"/>
    <property type="match status" value="1"/>
</dbReference>
<keyword evidence="2" id="KW-0597">Phosphoprotein</keyword>
<feature type="region of interest" description="Disordered" evidence="4">
    <location>
        <begin position="1"/>
        <end position="22"/>
    </location>
</feature>
<dbReference type="PANTHER" id="PTHR43439:SF2">
    <property type="entry name" value="ENZYME, PUTATIVE (JCVI)-RELATED"/>
    <property type="match status" value="1"/>
</dbReference>
<dbReference type="SUPFAM" id="SSF56801">
    <property type="entry name" value="Acetyl-CoA synthetase-like"/>
    <property type="match status" value="1"/>
</dbReference>